<keyword evidence="3 16" id="KW-0235">DNA replication</keyword>
<dbReference type="InterPro" id="IPR030934">
    <property type="entry name" value="Intein_C"/>
</dbReference>
<evidence type="ECO:0000313" key="20">
    <source>
        <dbReference type="EMBL" id="ADY74084.1"/>
    </source>
</evidence>
<keyword evidence="8" id="KW-0068">Autocatalytic cleavage</keyword>
<dbReference type="SUPFAM" id="SSF55608">
    <property type="entry name" value="Homing endonucleases"/>
    <property type="match status" value="1"/>
</dbReference>
<dbReference type="Gene3D" id="1.10.860.10">
    <property type="entry name" value="DNAb Helicase, Chain A"/>
    <property type="match status" value="1"/>
</dbReference>
<feature type="domain" description="SF4 helicase" evidence="19">
    <location>
        <begin position="800"/>
        <end position="862"/>
    </location>
</feature>
<dbReference type="InterPro" id="IPR036844">
    <property type="entry name" value="Hint_dom_sf"/>
</dbReference>
<dbReference type="SUPFAM" id="SSF52540">
    <property type="entry name" value="P-loop containing nucleoside triphosphate hydrolases"/>
    <property type="match status" value="2"/>
</dbReference>
<dbReference type="InterPro" id="IPR003586">
    <property type="entry name" value="Hint_dom_C"/>
</dbReference>
<protein>
    <recommendedName>
        <fullName evidence="15 16">Replicative DNA helicase</fullName>
        <ecNumber evidence="15 16">5.6.2.3</ecNumber>
    </recommendedName>
</protein>
<dbReference type="PRINTS" id="PR00379">
    <property type="entry name" value="INTEIN"/>
</dbReference>
<dbReference type="MEROPS" id="N10.002"/>
<dbReference type="PANTHER" id="PTHR30153:SF2">
    <property type="entry name" value="REPLICATIVE DNA HELICASE"/>
    <property type="match status" value="1"/>
</dbReference>
<keyword evidence="6 16" id="KW-0378">Hydrolase</keyword>
<dbReference type="InterPro" id="IPR016136">
    <property type="entry name" value="DNA_helicase_N/primase_C"/>
</dbReference>
<evidence type="ECO:0000313" key="21">
    <source>
        <dbReference type="Proteomes" id="UP000007102"/>
    </source>
</evidence>
<feature type="domain" description="DOD-type homing endonuclease" evidence="18">
    <location>
        <begin position="491"/>
        <end position="635"/>
    </location>
</feature>
<dbReference type="CDD" id="cd00081">
    <property type="entry name" value="Hint"/>
    <property type="match status" value="2"/>
</dbReference>
<evidence type="ECO:0000256" key="8">
    <source>
        <dbReference type="ARBA" id="ARBA00022813"/>
    </source>
</evidence>
<feature type="region of interest" description="Disordered" evidence="17">
    <location>
        <begin position="867"/>
        <end position="887"/>
    </location>
</feature>
<evidence type="ECO:0000256" key="4">
    <source>
        <dbReference type="ARBA" id="ARBA00022737"/>
    </source>
</evidence>
<evidence type="ECO:0000256" key="6">
    <source>
        <dbReference type="ARBA" id="ARBA00022801"/>
    </source>
</evidence>
<reference evidence="20 21" key="1">
    <citation type="journal article" date="2011" name="Stand. Genomic Sci.">
        <title>Complete genome sequence of the thermophilic sulfur-reducer Desulfurobacterium thermolithotrophum type strain (BSA(T)) from a deep-sea hydrothermal vent.</title>
        <authorList>
            <person name="Goker M."/>
            <person name="Daligault H."/>
            <person name="Mwirichia R."/>
            <person name="Lapidus A."/>
            <person name="Lucas S."/>
            <person name="Deshpande S."/>
            <person name="Pagani I."/>
            <person name="Tapia R."/>
            <person name="Cheng J.F."/>
            <person name="Goodwin L."/>
            <person name="Pitluck S."/>
            <person name="Liolios K."/>
            <person name="Ivanova N."/>
            <person name="Mavromatis K."/>
            <person name="Mikhailova N."/>
            <person name="Pati A."/>
            <person name="Chen A."/>
            <person name="Palaniappan K."/>
            <person name="Han C."/>
            <person name="Land M."/>
            <person name="Hauser L."/>
            <person name="Pan C."/>
            <person name="Brambilla E.M."/>
            <person name="Rohde M."/>
            <person name="Spring S."/>
            <person name="Sikorski J."/>
            <person name="Wirth R."/>
            <person name="Detter J.C."/>
            <person name="Woyke T."/>
            <person name="Bristow J."/>
            <person name="Eisen J.A."/>
            <person name="Markowitz V."/>
            <person name="Hugenholtz P."/>
            <person name="Kyrpides N.C."/>
            <person name="Klenk H.P."/>
        </authorList>
    </citation>
    <scope>NUCLEOTIDE SEQUENCE [LARGE SCALE GENOMIC DNA]</scope>
    <source>
        <strain evidence="21">DSM 11699 / BSA</strain>
    </source>
</reference>
<keyword evidence="12" id="KW-0413">Isomerase</keyword>
<evidence type="ECO:0000256" key="17">
    <source>
        <dbReference type="SAM" id="MobiDB-lite"/>
    </source>
</evidence>
<dbReference type="EC" id="5.6.2.3" evidence="15 16"/>
<dbReference type="InParanoid" id="F0S203"/>
<evidence type="ECO:0000256" key="5">
    <source>
        <dbReference type="ARBA" id="ARBA00022741"/>
    </source>
</evidence>
<dbReference type="SMART" id="SM00305">
    <property type="entry name" value="HintC"/>
    <property type="match status" value="1"/>
</dbReference>
<dbReference type="Pfam" id="PF14890">
    <property type="entry name" value="Intein_splicing"/>
    <property type="match status" value="1"/>
</dbReference>
<dbReference type="Gene3D" id="3.40.50.300">
    <property type="entry name" value="P-loop containing nucleotide triphosphate hydrolases"/>
    <property type="match status" value="2"/>
</dbReference>
<sequence length="904" mass="104222">MKLFDIEAEYSVLGSMIVQPSFIFRGVELLQPEDFFKEQNKVLFRFIRDLIAEGYTETQLNEISFKDELIKRNLFEKVGGEEHLGYVVEFALDSYEKFESACKIVKDKALLRKIIDVAKHINEKVEETPDPDTLIDDIEKRVFSLSEERITNTLTPICEVIPEIVKKIEELASRREMVTGLPSGYTELDRMTSGFHDSDLIILAARPSMGKTAFALSIAYNIAVKEGKTVAFFSLEMSKEQIVTRLISQDSGVPLHKIRSGFLFPQEIDKILESADRIREAPIYIDDTPGITILEMRAKSRRLQSEKGLDLIIVDYLQLMRGIRRTESRQQEVSEISRSLKALAKELNVPLIALSQLSRQVEHRSDKRPQLSDLRESGCLTGDTLIIDADTGKRIPIKELVGKTFNTLALDTDLKIRKFRVTKVFPSGRKKVYLLKTRSGREIKASANHPFLKLSGWVRLDELKVGDWIAVPRQYNLEVREDSLKEEEVILLAHLIGDGCVLPKQPIHYTSADLENINIVKEVAERLYGIKGKVVKQENWYHLYLPSPYRLTHGKKHPITLLYERLDLKRVRAYEKELPEKLFECDNQKLKLFVKHLWATDGNISISKGNVSIYYSSTSKILIHQLQHLLLRLGILSKIAISKKENFRPTYQLHITDRNNQLKFLKEIGCFGSRGKIIPEAIRILSNRKYNPNKDVIPKEVWTLYVKRSKDRYGISWRELSKRINTSYCGSTLLKHGVSRERLLRIFEAIPDEILFNLATSDILWDEIVEIKELGEEEVYDMTVPEVHNFVANDVIVHNSIEQDADVVMFIHRPEVYKKNPDPEEQGIAEIIIAKQRNGPTGTAKLAFIKEFTRFENLEESAVQHVVEEEKEEKEEVKAPPEEPFIIEDNQFNFDDSEDYDFDF</sequence>
<dbReference type="InterPro" id="IPR003587">
    <property type="entry name" value="Hint_dom_N"/>
</dbReference>
<keyword evidence="4" id="KW-0677">Repeat</keyword>
<dbReference type="GO" id="GO:0043139">
    <property type="term" value="F:5'-3' DNA helicase activity"/>
    <property type="evidence" value="ECO:0007669"/>
    <property type="project" value="UniProtKB-EC"/>
</dbReference>
<dbReference type="PROSITE" id="PS50817">
    <property type="entry name" value="INTEIN_N_TER"/>
    <property type="match status" value="1"/>
</dbReference>
<dbReference type="Pfam" id="PF14528">
    <property type="entry name" value="LAGLIDADG_3"/>
    <property type="match status" value="1"/>
</dbReference>
<dbReference type="Proteomes" id="UP000007102">
    <property type="component" value="Chromosome"/>
</dbReference>
<dbReference type="GO" id="GO:1990077">
    <property type="term" value="C:primosome complex"/>
    <property type="evidence" value="ECO:0007669"/>
    <property type="project" value="UniProtKB-UniRule"/>
</dbReference>
<comment type="catalytic activity">
    <reaction evidence="14 16">
        <text>ATP + H2O = ADP + phosphate + H(+)</text>
        <dbReference type="Rhea" id="RHEA:13065"/>
        <dbReference type="ChEBI" id="CHEBI:15377"/>
        <dbReference type="ChEBI" id="CHEBI:15378"/>
        <dbReference type="ChEBI" id="CHEBI:30616"/>
        <dbReference type="ChEBI" id="CHEBI:43474"/>
        <dbReference type="ChEBI" id="CHEBI:456216"/>
        <dbReference type="EC" id="5.6.2.3"/>
    </reaction>
</comment>
<evidence type="ECO:0000256" key="11">
    <source>
        <dbReference type="ARBA" id="ARBA00023125"/>
    </source>
</evidence>
<name>F0S203_DESTD</name>
<dbReference type="eggNOG" id="COG0305">
    <property type="taxonomic scope" value="Bacteria"/>
</dbReference>
<dbReference type="PROSITE" id="PS51199">
    <property type="entry name" value="SF4_HELICASE"/>
    <property type="match status" value="2"/>
</dbReference>
<organism evidence="20 21">
    <name type="scientific">Desulfurobacterium thermolithotrophum (strain DSM 11699 / BSA)</name>
    <dbReference type="NCBI Taxonomy" id="868864"/>
    <lineage>
        <taxon>Bacteria</taxon>
        <taxon>Pseudomonadati</taxon>
        <taxon>Aquificota</taxon>
        <taxon>Aquificia</taxon>
        <taxon>Desulfurobacteriales</taxon>
        <taxon>Desulfurobacteriaceae</taxon>
        <taxon>Desulfurobacterium</taxon>
    </lineage>
</organism>
<evidence type="ECO:0000259" key="18">
    <source>
        <dbReference type="PROSITE" id="PS50819"/>
    </source>
</evidence>
<dbReference type="SMART" id="SM00306">
    <property type="entry name" value="HintN"/>
    <property type="match status" value="1"/>
</dbReference>
<dbReference type="Gene3D" id="2.170.16.10">
    <property type="entry name" value="Hedgehog/Intein (Hint) domain"/>
    <property type="match status" value="1"/>
</dbReference>
<comment type="function">
    <text evidence="13 16">The intein is an endonuclease.</text>
</comment>
<dbReference type="NCBIfam" id="TIGR00665">
    <property type="entry name" value="DnaB"/>
    <property type="match status" value="1"/>
</dbReference>
<keyword evidence="10" id="KW-0651">Protein splicing</keyword>
<dbReference type="InterPro" id="IPR004042">
    <property type="entry name" value="Intein_endonuc_central"/>
</dbReference>
<dbReference type="NCBIfam" id="TIGR01445">
    <property type="entry name" value="intein_Nterm"/>
    <property type="match status" value="1"/>
</dbReference>
<reference evidence="21" key="2">
    <citation type="submission" date="2011-02" db="EMBL/GenBank/DDBJ databases">
        <title>The complete genome of Desulfurobacterium thermolithotrophum DSM 11699.</title>
        <authorList>
            <consortium name="US DOE Joint Genome Institute (JGI-PGF)"/>
            <person name="Lucas S."/>
            <person name="Copeland A."/>
            <person name="Lapidus A."/>
            <person name="Bruce D."/>
            <person name="Goodwin L."/>
            <person name="Pitluck S."/>
            <person name="Kyrpides N."/>
            <person name="Mavromatis K."/>
            <person name="Pagani I."/>
            <person name="Ivanova N."/>
            <person name="Mikhailova N."/>
            <person name="Daligault H."/>
            <person name="Detter J.C."/>
            <person name="Tapia R."/>
            <person name="Han C."/>
            <person name="Land M."/>
            <person name="Hauser L."/>
            <person name="Markowitz V."/>
            <person name="Cheng J.-F."/>
            <person name="Hugenholtz P."/>
            <person name="Woyke T."/>
            <person name="Wu D."/>
            <person name="Spring S."/>
            <person name="Brambilla E."/>
            <person name="Klenk H.-P."/>
            <person name="Eisen J.A."/>
        </authorList>
    </citation>
    <scope>NUCLEOTIDE SEQUENCE [LARGE SCALE GENOMIC DNA]</scope>
    <source>
        <strain evidence="21">DSM 11699 / BSA</strain>
    </source>
</reference>
<dbReference type="Pfam" id="PF03796">
    <property type="entry name" value="DnaB_C"/>
    <property type="match status" value="1"/>
</dbReference>
<evidence type="ECO:0000256" key="3">
    <source>
        <dbReference type="ARBA" id="ARBA00022705"/>
    </source>
</evidence>
<gene>
    <name evidence="20" type="ordered locus">Dester_1454</name>
</gene>
<dbReference type="GO" id="GO:0004519">
    <property type="term" value="F:endonuclease activity"/>
    <property type="evidence" value="ECO:0007669"/>
    <property type="project" value="InterPro"/>
</dbReference>
<evidence type="ECO:0000259" key="19">
    <source>
        <dbReference type="PROSITE" id="PS51199"/>
    </source>
</evidence>
<dbReference type="eggNOG" id="COG1372">
    <property type="taxonomic scope" value="Bacteria"/>
</dbReference>
<evidence type="ECO:0000256" key="10">
    <source>
        <dbReference type="ARBA" id="ARBA00023000"/>
    </source>
</evidence>
<dbReference type="STRING" id="868864.Dester_1454"/>
<dbReference type="GO" id="GO:0016887">
    <property type="term" value="F:ATP hydrolysis activity"/>
    <property type="evidence" value="ECO:0007669"/>
    <property type="project" value="RHEA"/>
</dbReference>
<dbReference type="GO" id="GO:0016539">
    <property type="term" value="P:intein-mediated protein splicing"/>
    <property type="evidence" value="ECO:0007669"/>
    <property type="project" value="InterPro"/>
</dbReference>
<dbReference type="NCBIfam" id="NF005852">
    <property type="entry name" value="PRK07773.1"/>
    <property type="match status" value="1"/>
</dbReference>
<keyword evidence="21" id="KW-1185">Reference proteome</keyword>
<keyword evidence="11 16" id="KW-0238">DNA-binding</keyword>
<evidence type="ECO:0000256" key="13">
    <source>
        <dbReference type="ARBA" id="ARBA00044940"/>
    </source>
</evidence>
<dbReference type="GO" id="GO:0006269">
    <property type="term" value="P:DNA replication, synthesis of primer"/>
    <property type="evidence" value="ECO:0007669"/>
    <property type="project" value="UniProtKB-UniRule"/>
</dbReference>
<dbReference type="InterPro" id="IPR036185">
    <property type="entry name" value="DNA_heli_DnaB-like_N_sf"/>
</dbReference>
<dbReference type="EMBL" id="CP002543">
    <property type="protein sequence ID" value="ADY74084.1"/>
    <property type="molecule type" value="Genomic_DNA"/>
</dbReference>
<dbReference type="SUPFAM" id="SSF51294">
    <property type="entry name" value="Hedgehog/intein (Hint) domain"/>
    <property type="match status" value="1"/>
</dbReference>
<dbReference type="OrthoDB" id="9773982at2"/>
<accession>F0S203</accession>
<evidence type="ECO:0000256" key="12">
    <source>
        <dbReference type="ARBA" id="ARBA00023235"/>
    </source>
</evidence>
<dbReference type="InterPro" id="IPR006141">
    <property type="entry name" value="Intein_N"/>
</dbReference>
<evidence type="ECO:0000256" key="16">
    <source>
        <dbReference type="RuleBase" id="RU362085"/>
    </source>
</evidence>
<evidence type="ECO:0000256" key="15">
    <source>
        <dbReference type="NCBIfam" id="TIGR00665"/>
    </source>
</evidence>
<dbReference type="CDD" id="cd00984">
    <property type="entry name" value="DnaB_C"/>
    <property type="match status" value="1"/>
</dbReference>
<dbReference type="InterPro" id="IPR027434">
    <property type="entry name" value="Homing_endonucl"/>
</dbReference>
<dbReference type="InterPro" id="IPR004860">
    <property type="entry name" value="LAGLIDADG_dom"/>
</dbReference>
<evidence type="ECO:0000256" key="7">
    <source>
        <dbReference type="ARBA" id="ARBA00022806"/>
    </source>
</evidence>
<keyword evidence="5 16" id="KW-0547">Nucleotide-binding</keyword>
<dbReference type="InterPro" id="IPR027417">
    <property type="entry name" value="P-loop_NTPase"/>
</dbReference>
<comment type="function">
    <text evidence="16">The main replicative DNA helicase, it participates in initiation and elongation during chromosome replication. Travels ahead of the DNA replisome, separating dsDNA into templates for DNA synthesis. A processive ATP-dependent 5'-3' DNA helicase it has DNA-dependent ATPase activity.</text>
</comment>
<dbReference type="PANTHER" id="PTHR30153">
    <property type="entry name" value="REPLICATIVE DNA HELICASE DNAB"/>
    <property type="match status" value="1"/>
</dbReference>
<proteinExistence type="inferred from homology"/>
<comment type="similarity">
    <text evidence="1 16">Belongs to the helicase family. DnaB subfamily.</text>
</comment>
<dbReference type="RefSeq" id="WP_013639032.1">
    <property type="nucleotide sequence ID" value="NC_015185.1"/>
</dbReference>
<feature type="domain" description="SF4 helicase" evidence="19">
    <location>
        <begin position="174"/>
        <end position="378"/>
    </location>
</feature>
<dbReference type="Gene3D" id="3.10.28.10">
    <property type="entry name" value="Homing endonucleases"/>
    <property type="match status" value="1"/>
</dbReference>
<evidence type="ECO:0000256" key="2">
    <source>
        <dbReference type="ARBA" id="ARBA00022515"/>
    </source>
</evidence>
<dbReference type="Pfam" id="PF00772">
    <property type="entry name" value="DnaB"/>
    <property type="match status" value="1"/>
</dbReference>
<dbReference type="AlphaFoldDB" id="F0S203"/>
<dbReference type="InterPro" id="IPR007693">
    <property type="entry name" value="DNA_helicase_DnaB-like_N"/>
</dbReference>
<evidence type="ECO:0000256" key="14">
    <source>
        <dbReference type="ARBA" id="ARBA00048954"/>
    </source>
</evidence>
<dbReference type="SUPFAM" id="SSF48024">
    <property type="entry name" value="N-terminal domain of DnaB helicase"/>
    <property type="match status" value="1"/>
</dbReference>
<evidence type="ECO:0000256" key="1">
    <source>
        <dbReference type="ARBA" id="ARBA00008428"/>
    </source>
</evidence>
<dbReference type="PROSITE" id="PS50819">
    <property type="entry name" value="INTEIN_ENDONUCLEASE"/>
    <property type="match status" value="1"/>
</dbReference>
<dbReference type="GO" id="GO:0005829">
    <property type="term" value="C:cytosol"/>
    <property type="evidence" value="ECO:0007669"/>
    <property type="project" value="TreeGrafter"/>
</dbReference>
<dbReference type="PROSITE" id="PS50818">
    <property type="entry name" value="INTEIN_C_TER"/>
    <property type="match status" value="1"/>
</dbReference>
<dbReference type="GO" id="GO:0003677">
    <property type="term" value="F:DNA binding"/>
    <property type="evidence" value="ECO:0007669"/>
    <property type="project" value="UniProtKB-UniRule"/>
</dbReference>
<keyword evidence="7 16" id="KW-0347">Helicase</keyword>
<evidence type="ECO:0000256" key="9">
    <source>
        <dbReference type="ARBA" id="ARBA00022840"/>
    </source>
</evidence>
<dbReference type="InterPro" id="IPR006142">
    <property type="entry name" value="INTEIN"/>
</dbReference>
<dbReference type="HOGENOM" id="CLU_005373_3_2_0"/>
<dbReference type="GO" id="GO:0005524">
    <property type="term" value="F:ATP binding"/>
    <property type="evidence" value="ECO:0007669"/>
    <property type="project" value="UniProtKB-UniRule"/>
</dbReference>
<dbReference type="KEGG" id="dte:Dester_1454"/>
<dbReference type="InterPro" id="IPR007692">
    <property type="entry name" value="DNA_helicase_DnaB"/>
</dbReference>
<keyword evidence="2 16" id="KW-0639">Primosome</keyword>
<dbReference type="InterPro" id="IPR007694">
    <property type="entry name" value="DNA_helicase_DnaB-like_C"/>
</dbReference>
<keyword evidence="9 16" id="KW-0067">ATP-binding</keyword>
<dbReference type="NCBIfam" id="TIGR01443">
    <property type="entry name" value="intein_Cterm"/>
    <property type="match status" value="1"/>
</dbReference>